<sequence length="684" mass="73071">MFRFAPFILLSCLSSAAAAQPVEIVVTGRDLGQGLGEEVYDTLLIDRERLVGSASNRLEDILRDAAGFQTFRRSDARSANPTSQGATLRGLGGNASSRALLLLDGVPQTDPFGGWISWPAFDPRRLGEIRVTRGGGSGVHGPGALAGTIALSSAAPADMKGLYASLAYGSRDSVDAFAAAGLSLGRSFLTLSGSHAAGDGFVPIVAGQRGSADRPAPYSQSSLGGRLVTPIADMVELQANALWFSDERERGTAFTDIQTKGTDASLRLVGEGAWRWSAVAYVQKRDFYNSFASVDDLRTVATQVAEQYDVPSTGLGARFELRPPLGRELELRLGGDWRRTDGETRELYSFAGGQATRRRVAGGETGNFGAFAELARENEALTLTLGGRIDRWSIRNGFIVERIIATGAALADMDFADRSGWQPTARAGLAWRPRPDLSVRGAAYLGWRLPTLNELYRPFRVGADATAANAALDPERLRGLDVGLDYRPASWARIGATLFVNELRDAIANVTLGEGPGQFPGVGFVGSGGQYRQRRNLDGISSGGVELDMQLSSGAWALTAAYSYVDAKVEAGGDAIALDGLPPAQTPRHNFSTAISWRTEGRSVALTARYAASQFEDDLGEQIIPDALTFDAAATWPVTDKLAVEFRAENLANTRVVAGISGSGIIERATPRTLWIGLRFKDRD</sequence>
<dbReference type="InterPro" id="IPR039426">
    <property type="entry name" value="TonB-dep_rcpt-like"/>
</dbReference>
<evidence type="ECO:0000259" key="12">
    <source>
        <dbReference type="Pfam" id="PF07715"/>
    </source>
</evidence>
<dbReference type="InterPro" id="IPR012910">
    <property type="entry name" value="Plug_dom"/>
</dbReference>
<keyword evidence="5 9" id="KW-0798">TonB box</keyword>
<feature type="domain" description="TonB-dependent receptor plug" evidence="12">
    <location>
        <begin position="45"/>
        <end position="148"/>
    </location>
</feature>
<keyword evidence="4 8" id="KW-0812">Transmembrane</keyword>
<keyword evidence="14" id="KW-1185">Reference proteome</keyword>
<dbReference type="Proteomes" id="UP001259572">
    <property type="component" value="Unassembled WGS sequence"/>
</dbReference>
<dbReference type="SUPFAM" id="SSF56935">
    <property type="entry name" value="Porins"/>
    <property type="match status" value="1"/>
</dbReference>
<comment type="caution">
    <text evidence="13">The sequence shown here is derived from an EMBL/GenBank/DDBJ whole genome shotgun (WGS) entry which is preliminary data.</text>
</comment>
<dbReference type="InterPro" id="IPR000531">
    <property type="entry name" value="Beta-barrel_TonB"/>
</dbReference>
<gene>
    <name evidence="13" type="ORF">RQX22_12180</name>
</gene>
<dbReference type="Pfam" id="PF00593">
    <property type="entry name" value="TonB_dep_Rec_b-barrel"/>
    <property type="match status" value="1"/>
</dbReference>
<dbReference type="PANTHER" id="PTHR30069">
    <property type="entry name" value="TONB-DEPENDENT OUTER MEMBRANE RECEPTOR"/>
    <property type="match status" value="1"/>
</dbReference>
<evidence type="ECO:0000259" key="11">
    <source>
        <dbReference type="Pfam" id="PF00593"/>
    </source>
</evidence>
<evidence type="ECO:0000313" key="14">
    <source>
        <dbReference type="Proteomes" id="UP001259572"/>
    </source>
</evidence>
<evidence type="ECO:0000256" key="10">
    <source>
        <dbReference type="SAM" id="SignalP"/>
    </source>
</evidence>
<evidence type="ECO:0000256" key="6">
    <source>
        <dbReference type="ARBA" id="ARBA00023136"/>
    </source>
</evidence>
<keyword evidence="10" id="KW-0732">Signal</keyword>
<proteinExistence type="inferred from homology"/>
<comment type="similarity">
    <text evidence="8 9">Belongs to the TonB-dependent receptor family.</text>
</comment>
<evidence type="ECO:0000256" key="3">
    <source>
        <dbReference type="ARBA" id="ARBA00022452"/>
    </source>
</evidence>
<evidence type="ECO:0000256" key="7">
    <source>
        <dbReference type="ARBA" id="ARBA00023237"/>
    </source>
</evidence>
<feature type="signal peptide" evidence="10">
    <location>
        <begin position="1"/>
        <end position="19"/>
    </location>
</feature>
<dbReference type="Pfam" id="PF07715">
    <property type="entry name" value="Plug"/>
    <property type="match status" value="1"/>
</dbReference>
<dbReference type="EMBL" id="JAVUPU010000005">
    <property type="protein sequence ID" value="MDT9599710.1"/>
    <property type="molecule type" value="Genomic_DNA"/>
</dbReference>
<dbReference type="PROSITE" id="PS52016">
    <property type="entry name" value="TONB_DEPENDENT_REC_3"/>
    <property type="match status" value="1"/>
</dbReference>
<protein>
    <submittedName>
        <fullName evidence="13">TonB-dependent receptor</fullName>
    </submittedName>
</protein>
<name>A0ABU3Q9U5_9SPHN</name>
<evidence type="ECO:0000256" key="5">
    <source>
        <dbReference type="ARBA" id="ARBA00023077"/>
    </source>
</evidence>
<keyword evidence="3 8" id="KW-1134">Transmembrane beta strand</keyword>
<evidence type="ECO:0000256" key="4">
    <source>
        <dbReference type="ARBA" id="ARBA00022692"/>
    </source>
</evidence>
<accession>A0ABU3Q9U5</accession>
<keyword evidence="13" id="KW-0675">Receptor</keyword>
<feature type="domain" description="TonB-dependent receptor-like beta-barrel" evidence="11">
    <location>
        <begin position="242"/>
        <end position="651"/>
    </location>
</feature>
<dbReference type="Gene3D" id="2.170.130.10">
    <property type="entry name" value="TonB-dependent receptor, plug domain"/>
    <property type="match status" value="1"/>
</dbReference>
<dbReference type="InterPro" id="IPR037066">
    <property type="entry name" value="Plug_dom_sf"/>
</dbReference>
<evidence type="ECO:0000256" key="2">
    <source>
        <dbReference type="ARBA" id="ARBA00022448"/>
    </source>
</evidence>
<feature type="chain" id="PRO_5045216750" evidence="10">
    <location>
        <begin position="20"/>
        <end position="684"/>
    </location>
</feature>
<dbReference type="InterPro" id="IPR036942">
    <property type="entry name" value="Beta-barrel_TonB_sf"/>
</dbReference>
<dbReference type="RefSeq" id="WP_315726797.1">
    <property type="nucleotide sequence ID" value="NZ_JAVUPU010000005.1"/>
</dbReference>
<keyword evidence="2 8" id="KW-0813">Transport</keyword>
<evidence type="ECO:0000256" key="9">
    <source>
        <dbReference type="RuleBase" id="RU003357"/>
    </source>
</evidence>
<reference evidence="13 14" key="1">
    <citation type="submission" date="2023-05" db="EMBL/GenBank/DDBJ databases">
        <authorList>
            <person name="Guo Y."/>
        </authorList>
    </citation>
    <scope>NUCLEOTIDE SEQUENCE [LARGE SCALE GENOMIC DNA]</scope>
    <source>
        <strain evidence="13 14">GR2756</strain>
    </source>
</reference>
<comment type="subcellular location">
    <subcellularLocation>
        <location evidence="1 8">Cell outer membrane</location>
        <topology evidence="1 8">Multi-pass membrane protein</topology>
    </subcellularLocation>
</comment>
<evidence type="ECO:0000256" key="8">
    <source>
        <dbReference type="PROSITE-ProRule" id="PRU01360"/>
    </source>
</evidence>
<keyword evidence="6 8" id="KW-0472">Membrane</keyword>
<evidence type="ECO:0000313" key="13">
    <source>
        <dbReference type="EMBL" id="MDT9599710.1"/>
    </source>
</evidence>
<keyword evidence="7 8" id="KW-0998">Cell outer membrane</keyword>
<dbReference type="PANTHER" id="PTHR30069:SF37">
    <property type="entry name" value="FERRIC VIBRIOBACTIN RECEPTOR VIUA"/>
    <property type="match status" value="1"/>
</dbReference>
<dbReference type="Gene3D" id="2.40.170.20">
    <property type="entry name" value="TonB-dependent receptor, beta-barrel domain"/>
    <property type="match status" value="1"/>
</dbReference>
<evidence type="ECO:0000256" key="1">
    <source>
        <dbReference type="ARBA" id="ARBA00004571"/>
    </source>
</evidence>
<organism evidence="13 14">
    <name type="scientific">Sphingosinicella rhizophila</name>
    <dbReference type="NCBI Taxonomy" id="3050082"/>
    <lineage>
        <taxon>Bacteria</taxon>
        <taxon>Pseudomonadati</taxon>
        <taxon>Pseudomonadota</taxon>
        <taxon>Alphaproteobacteria</taxon>
        <taxon>Sphingomonadales</taxon>
        <taxon>Sphingosinicellaceae</taxon>
        <taxon>Sphingosinicella</taxon>
    </lineage>
</organism>